<organism evidence="1 2">
    <name type="scientific">Bacillus thuringiensis serovar mexicanensis</name>
    <dbReference type="NCBI Taxonomy" id="180868"/>
    <lineage>
        <taxon>Bacteria</taxon>
        <taxon>Bacillati</taxon>
        <taxon>Bacillota</taxon>
        <taxon>Bacilli</taxon>
        <taxon>Bacillales</taxon>
        <taxon>Bacillaceae</taxon>
        <taxon>Bacillus</taxon>
        <taxon>Bacillus cereus group</taxon>
    </lineage>
</organism>
<dbReference type="EMBL" id="NFCF01000038">
    <property type="protein sequence ID" value="OTW54249.1"/>
    <property type="molecule type" value="Genomic_DNA"/>
</dbReference>
<sequence length="246" mass="28644">MNLENSIKDVIGKKLAEGMVEKLIEEQLEKGINNALGSLFGSYGDLTKVIEEKVKSVMVPYLEKYDYSNYITKLDSVMVDVLKNSALENKKLLSNFQELMIPAAEKEIKVTDLFDKWKEHVEQNVETDGLEVDYDDEPTYEYVDVRFEVVEDDDRDWSSFKYATLVFECDHDEKMNFAIRLSKWKSGKGEGWDMQYDNVPDLKSLRNLNSFELLLMKMNQDRTQIILDEIDDSDSIVPEERPELSY</sequence>
<proteinExistence type="predicted"/>
<name>A0A242WDK2_BACTU</name>
<reference evidence="1 2" key="1">
    <citation type="submission" date="2016-10" db="EMBL/GenBank/DDBJ databases">
        <title>Comparative genomics of Bacillus thuringiensis reveals a path to pathogens against multiple invertebrate hosts.</title>
        <authorList>
            <person name="Zheng J."/>
            <person name="Gao Q."/>
            <person name="Liu H."/>
            <person name="Peng D."/>
            <person name="Ruan L."/>
            <person name="Sun M."/>
        </authorList>
    </citation>
    <scope>NUCLEOTIDE SEQUENCE [LARGE SCALE GENOMIC DNA]</scope>
    <source>
        <strain evidence="1">BGSC 4AC1</strain>
    </source>
</reference>
<accession>A0A242WDK2</accession>
<protein>
    <submittedName>
        <fullName evidence="1">Uncharacterized protein</fullName>
    </submittedName>
</protein>
<comment type="caution">
    <text evidence="1">The sequence shown here is derived from an EMBL/GenBank/DDBJ whole genome shotgun (WGS) entry which is preliminary data.</text>
</comment>
<dbReference type="AlphaFoldDB" id="A0A242WDK2"/>
<gene>
    <name evidence="1" type="ORF">BK699_04470</name>
</gene>
<evidence type="ECO:0000313" key="1">
    <source>
        <dbReference type="EMBL" id="OTW54249.1"/>
    </source>
</evidence>
<dbReference type="Proteomes" id="UP000195152">
    <property type="component" value="Unassembled WGS sequence"/>
</dbReference>
<dbReference type="RefSeq" id="WP_001047563.1">
    <property type="nucleotide sequence ID" value="NZ_NFCF01000038.1"/>
</dbReference>
<evidence type="ECO:0000313" key="2">
    <source>
        <dbReference type="Proteomes" id="UP000195152"/>
    </source>
</evidence>